<accession>A0A7C9QRZ0</accession>
<reference evidence="2 3" key="1">
    <citation type="submission" date="2020-02" db="EMBL/GenBank/DDBJ databases">
        <authorList>
            <person name="Dziuba M."/>
            <person name="Kuznetsov B."/>
            <person name="Mardanov A."/>
            <person name="Ravin N."/>
            <person name="Grouzdev D."/>
        </authorList>
    </citation>
    <scope>NUCLEOTIDE SEQUENCE [LARGE SCALE GENOMIC DNA]</scope>
    <source>
        <strain evidence="2 3">SpK</strain>
    </source>
</reference>
<protein>
    <submittedName>
        <fullName evidence="2">Uncharacterized protein</fullName>
    </submittedName>
</protein>
<gene>
    <name evidence="2" type="ORF">G4223_02600</name>
</gene>
<sequence length="247" mass="27166">MKEFRGGLEAAQKFGDWVEAVVAIMAAWIMSRLFGRRGHVPARQQVLPVESPPEPERQQALPEPRTVWNDRALRAKARKAGEKLKAESDRRWQALYLRRYLQRKMAGADERSRGPHPKAAKLPESILAWANVQDQEMAHEIAATPTEKLAREIPRITSEGAEIAAKAIDPTIVRPNSLPPTRPAWLEVQAGMEAAAQAAQAQAIVDAEINPPIDQAELDALPEDFGGPSAPPEIDPDDLEPLAPTSP</sequence>
<dbReference type="Proteomes" id="UP000480684">
    <property type="component" value="Unassembled WGS sequence"/>
</dbReference>
<dbReference type="AlphaFoldDB" id="A0A7C9QRZ0"/>
<feature type="region of interest" description="Disordered" evidence="1">
    <location>
        <begin position="214"/>
        <end position="247"/>
    </location>
</feature>
<dbReference type="EMBL" id="JAAIYP010000008">
    <property type="protein sequence ID" value="NFV79004.1"/>
    <property type="molecule type" value="Genomic_DNA"/>
</dbReference>
<proteinExistence type="predicted"/>
<evidence type="ECO:0000256" key="1">
    <source>
        <dbReference type="SAM" id="MobiDB-lite"/>
    </source>
</evidence>
<comment type="caution">
    <text evidence="2">The sequence shown here is derived from an EMBL/GenBank/DDBJ whole genome shotgun (WGS) entry which is preliminary data.</text>
</comment>
<evidence type="ECO:0000313" key="2">
    <source>
        <dbReference type="EMBL" id="NFV79004.1"/>
    </source>
</evidence>
<name>A0A7C9QRZ0_9PROT</name>
<keyword evidence="3" id="KW-1185">Reference proteome</keyword>
<evidence type="ECO:0000313" key="3">
    <source>
        <dbReference type="Proteomes" id="UP000480684"/>
    </source>
</evidence>
<dbReference type="RefSeq" id="WP_163674608.1">
    <property type="nucleotide sequence ID" value="NZ_JAAIYP010000008.1"/>
</dbReference>
<organism evidence="2 3">
    <name type="scientific">Magnetospirillum aberrantis SpK</name>
    <dbReference type="NCBI Taxonomy" id="908842"/>
    <lineage>
        <taxon>Bacteria</taxon>
        <taxon>Pseudomonadati</taxon>
        <taxon>Pseudomonadota</taxon>
        <taxon>Alphaproteobacteria</taxon>
        <taxon>Rhodospirillales</taxon>
        <taxon>Rhodospirillaceae</taxon>
        <taxon>Magnetospirillum</taxon>
    </lineage>
</organism>